<comment type="caution">
    <text evidence="2">The sequence shown here is derived from an EMBL/GenBank/DDBJ whole genome shotgun (WGS) entry which is preliminary data.</text>
</comment>
<evidence type="ECO:0000313" key="3">
    <source>
        <dbReference type="Proteomes" id="UP001500979"/>
    </source>
</evidence>
<dbReference type="RefSeq" id="WP_344677845.1">
    <property type="nucleotide sequence ID" value="NZ_BAAAUX010000003.1"/>
</dbReference>
<evidence type="ECO:0000313" key="2">
    <source>
        <dbReference type="EMBL" id="GAA2776663.1"/>
    </source>
</evidence>
<evidence type="ECO:0000256" key="1">
    <source>
        <dbReference type="SAM" id="Phobius"/>
    </source>
</evidence>
<keyword evidence="1" id="KW-1133">Transmembrane helix</keyword>
<sequence length="145" mass="14478">MPSGKHSATALAATFVAAPVSAWYAIGPLTAIAPPPEGADYVVQPPPIPAWAEHTAGILALALLAGSAVLLYRRTTARLPAWLAFGLFVVGGLIIGGTARLVTAPAVGANIGAGIAIIFGLPTAGVMLVAGVVLGVVAVVRQRRA</sequence>
<dbReference type="EMBL" id="BAAAUX010000003">
    <property type="protein sequence ID" value="GAA2776663.1"/>
    <property type="molecule type" value="Genomic_DNA"/>
</dbReference>
<protein>
    <submittedName>
        <fullName evidence="2">Uncharacterized protein</fullName>
    </submittedName>
</protein>
<feature type="transmembrane region" description="Helical" evidence="1">
    <location>
        <begin position="111"/>
        <end position="140"/>
    </location>
</feature>
<feature type="transmembrane region" description="Helical" evidence="1">
    <location>
        <begin position="54"/>
        <end position="72"/>
    </location>
</feature>
<keyword evidence="1" id="KW-0812">Transmembrane</keyword>
<dbReference type="Proteomes" id="UP001500979">
    <property type="component" value="Unassembled WGS sequence"/>
</dbReference>
<organism evidence="2 3">
    <name type="scientific">Saccharopolyspora taberi</name>
    <dbReference type="NCBI Taxonomy" id="60895"/>
    <lineage>
        <taxon>Bacteria</taxon>
        <taxon>Bacillati</taxon>
        <taxon>Actinomycetota</taxon>
        <taxon>Actinomycetes</taxon>
        <taxon>Pseudonocardiales</taxon>
        <taxon>Pseudonocardiaceae</taxon>
        <taxon>Saccharopolyspora</taxon>
    </lineage>
</organism>
<reference evidence="2 3" key="1">
    <citation type="journal article" date="2019" name="Int. J. Syst. Evol. Microbiol.">
        <title>The Global Catalogue of Microorganisms (GCM) 10K type strain sequencing project: providing services to taxonomists for standard genome sequencing and annotation.</title>
        <authorList>
            <consortium name="The Broad Institute Genomics Platform"/>
            <consortium name="The Broad Institute Genome Sequencing Center for Infectious Disease"/>
            <person name="Wu L."/>
            <person name="Ma J."/>
        </authorList>
    </citation>
    <scope>NUCLEOTIDE SEQUENCE [LARGE SCALE GENOMIC DNA]</scope>
    <source>
        <strain evidence="2 3">JCM 9383</strain>
    </source>
</reference>
<keyword evidence="3" id="KW-1185">Reference proteome</keyword>
<keyword evidence="1" id="KW-0472">Membrane</keyword>
<accession>A0ABN3V371</accession>
<gene>
    <name evidence="2" type="ORF">GCM10010470_06690</name>
</gene>
<feature type="transmembrane region" description="Helical" evidence="1">
    <location>
        <begin position="79"/>
        <end position="99"/>
    </location>
</feature>
<name>A0ABN3V371_9PSEU</name>
<proteinExistence type="predicted"/>